<feature type="compositionally biased region" description="Basic and acidic residues" evidence="1">
    <location>
        <begin position="119"/>
        <end position="129"/>
    </location>
</feature>
<protein>
    <submittedName>
        <fullName evidence="2">Uncharacterized protein</fullName>
    </submittedName>
</protein>
<organism evidence="2 3">
    <name type="scientific">Pleurodeles waltl</name>
    <name type="common">Iberian ribbed newt</name>
    <dbReference type="NCBI Taxonomy" id="8319"/>
    <lineage>
        <taxon>Eukaryota</taxon>
        <taxon>Metazoa</taxon>
        <taxon>Chordata</taxon>
        <taxon>Craniata</taxon>
        <taxon>Vertebrata</taxon>
        <taxon>Euteleostomi</taxon>
        <taxon>Amphibia</taxon>
        <taxon>Batrachia</taxon>
        <taxon>Caudata</taxon>
        <taxon>Salamandroidea</taxon>
        <taxon>Salamandridae</taxon>
        <taxon>Pleurodelinae</taxon>
        <taxon>Pleurodeles</taxon>
    </lineage>
</organism>
<dbReference type="Proteomes" id="UP001066276">
    <property type="component" value="Chromosome 4_2"/>
</dbReference>
<keyword evidence="3" id="KW-1185">Reference proteome</keyword>
<feature type="region of interest" description="Disordered" evidence="1">
    <location>
        <begin position="119"/>
        <end position="157"/>
    </location>
</feature>
<feature type="compositionally biased region" description="Basic residues" evidence="1">
    <location>
        <begin position="142"/>
        <end position="157"/>
    </location>
</feature>
<accession>A0AAV7SNM8</accession>
<feature type="compositionally biased region" description="Basic and acidic residues" evidence="1">
    <location>
        <begin position="202"/>
        <end position="213"/>
    </location>
</feature>
<feature type="region of interest" description="Disordered" evidence="1">
    <location>
        <begin position="184"/>
        <end position="213"/>
    </location>
</feature>
<evidence type="ECO:0000313" key="3">
    <source>
        <dbReference type="Proteomes" id="UP001066276"/>
    </source>
</evidence>
<proteinExistence type="predicted"/>
<name>A0AAV7SNM8_PLEWA</name>
<reference evidence="2" key="1">
    <citation type="journal article" date="2022" name="bioRxiv">
        <title>Sequencing and chromosome-scale assembly of the giantPleurodeles waltlgenome.</title>
        <authorList>
            <person name="Brown T."/>
            <person name="Elewa A."/>
            <person name="Iarovenko S."/>
            <person name="Subramanian E."/>
            <person name="Araus A.J."/>
            <person name="Petzold A."/>
            <person name="Susuki M."/>
            <person name="Suzuki K.-i.T."/>
            <person name="Hayashi T."/>
            <person name="Toyoda A."/>
            <person name="Oliveira C."/>
            <person name="Osipova E."/>
            <person name="Leigh N.D."/>
            <person name="Simon A."/>
            <person name="Yun M.H."/>
        </authorList>
    </citation>
    <scope>NUCLEOTIDE SEQUENCE</scope>
    <source>
        <strain evidence="2">20211129_DDA</strain>
        <tissue evidence="2">Liver</tissue>
    </source>
</reference>
<comment type="caution">
    <text evidence="2">The sequence shown here is derived from an EMBL/GenBank/DDBJ whole genome shotgun (WGS) entry which is preliminary data.</text>
</comment>
<dbReference type="AlphaFoldDB" id="A0AAV7SNM8"/>
<sequence>MKSSNLRLHNSGEVTVACWKEETEKYSDIQLTRAQSVLTRLYGIFSNACITAPSQHERGKGDTSWGAMGCTASCTGDERAANLLVISAVGHLRQLRVTGVRVLRGGGYLGDIHGHGAGERSGIGKEDGGGARSAAAVGNYRPNKHRRGTASRFRPLSRKTRKHCSACQKEETGKGSCWKLIKENQEGHGGSQITRRTLNFPERQRTKESQEGQ</sequence>
<gene>
    <name evidence="2" type="ORF">NDU88_006104</name>
</gene>
<evidence type="ECO:0000256" key="1">
    <source>
        <dbReference type="SAM" id="MobiDB-lite"/>
    </source>
</evidence>
<evidence type="ECO:0000313" key="2">
    <source>
        <dbReference type="EMBL" id="KAJ1165687.1"/>
    </source>
</evidence>
<dbReference type="EMBL" id="JANPWB010000008">
    <property type="protein sequence ID" value="KAJ1165687.1"/>
    <property type="molecule type" value="Genomic_DNA"/>
</dbReference>